<organism evidence="1 2">
    <name type="scientific">Alteromonas australica</name>
    <dbReference type="NCBI Taxonomy" id="589873"/>
    <lineage>
        <taxon>Bacteria</taxon>
        <taxon>Pseudomonadati</taxon>
        <taxon>Pseudomonadota</taxon>
        <taxon>Gammaproteobacteria</taxon>
        <taxon>Alteromonadales</taxon>
        <taxon>Alteromonadaceae</taxon>
        <taxon>Alteromonas/Salinimonas group</taxon>
        <taxon>Alteromonas</taxon>
    </lineage>
</organism>
<comment type="caution">
    <text evidence="1">The sequence shown here is derived from an EMBL/GenBank/DDBJ whole genome shotgun (WGS) entry which is preliminary data.</text>
</comment>
<feature type="non-terminal residue" evidence="1">
    <location>
        <position position="126"/>
    </location>
</feature>
<proteinExistence type="predicted"/>
<evidence type="ECO:0000313" key="1">
    <source>
        <dbReference type="EMBL" id="HAW74788.1"/>
    </source>
</evidence>
<dbReference type="Proteomes" id="UP000263517">
    <property type="component" value="Unassembled WGS sequence"/>
</dbReference>
<reference evidence="1 2" key="1">
    <citation type="journal article" date="2018" name="Nat. Biotechnol.">
        <title>A standardized bacterial taxonomy based on genome phylogeny substantially revises the tree of life.</title>
        <authorList>
            <person name="Parks D.H."/>
            <person name="Chuvochina M."/>
            <person name="Waite D.W."/>
            <person name="Rinke C."/>
            <person name="Skarshewski A."/>
            <person name="Chaumeil P.A."/>
            <person name="Hugenholtz P."/>
        </authorList>
    </citation>
    <scope>NUCLEOTIDE SEQUENCE [LARGE SCALE GENOMIC DNA]</scope>
    <source>
        <strain evidence="1">UBA11978</strain>
    </source>
</reference>
<name>A0A350P0H1_9ALTE</name>
<evidence type="ECO:0000313" key="2">
    <source>
        <dbReference type="Proteomes" id="UP000263517"/>
    </source>
</evidence>
<accession>A0A350P0H1</accession>
<protein>
    <submittedName>
        <fullName evidence="1">Uncharacterized protein</fullName>
    </submittedName>
</protein>
<dbReference type="EMBL" id="DNAN01000120">
    <property type="protein sequence ID" value="HAW74788.1"/>
    <property type="molecule type" value="Genomic_DNA"/>
</dbReference>
<sequence>MTKREIFEKLKEEYLKNLSVAAYIKYRDTSYSVTEKEKRSYRVGEWEEDAHRMVEMMHLLELPKKWINDFNASMELLTWENCEGEIENGDSIPCSAREMYLYEKVVKGYDIAKIFDDNGYLIEKEE</sequence>
<dbReference type="AlphaFoldDB" id="A0A350P0H1"/>
<gene>
    <name evidence="1" type="ORF">DCW74_03525</name>
</gene>